<dbReference type="InterPro" id="IPR051686">
    <property type="entry name" value="Lipoprotein_DolP"/>
</dbReference>
<proteinExistence type="predicted"/>
<dbReference type="PANTHER" id="PTHR34606:SF15">
    <property type="entry name" value="BON DOMAIN-CONTAINING PROTEIN"/>
    <property type="match status" value="1"/>
</dbReference>
<feature type="compositionally biased region" description="Basic and acidic residues" evidence="1">
    <location>
        <begin position="40"/>
        <end position="56"/>
    </location>
</feature>
<organism evidence="3 4">
    <name type="scientific">Sinorhizobium numidicum</name>
    <dbReference type="NCBI Taxonomy" id="680248"/>
    <lineage>
        <taxon>Bacteria</taxon>
        <taxon>Pseudomonadati</taxon>
        <taxon>Pseudomonadota</taxon>
        <taxon>Alphaproteobacteria</taxon>
        <taxon>Hyphomicrobiales</taxon>
        <taxon>Rhizobiaceae</taxon>
        <taxon>Sinorhizobium/Ensifer group</taxon>
        <taxon>Sinorhizobium</taxon>
    </lineage>
</organism>
<name>A0ABY8CP89_9HYPH</name>
<feature type="region of interest" description="Disordered" evidence="1">
    <location>
        <begin position="112"/>
        <end position="152"/>
    </location>
</feature>
<feature type="domain" description="BON" evidence="2">
    <location>
        <begin position="148"/>
        <end position="216"/>
    </location>
</feature>
<evidence type="ECO:0000259" key="2">
    <source>
        <dbReference type="PROSITE" id="PS50914"/>
    </source>
</evidence>
<dbReference type="EMBL" id="CP120370">
    <property type="protein sequence ID" value="WEX80466.1"/>
    <property type="molecule type" value="Genomic_DNA"/>
</dbReference>
<sequence length="230" mass="26270">MADDWYGRERRDRRDREGWRTRERDREEREERGMYGSLREPYRGDRLGYDDRRQRSGYDAGGRQTWSTDELGYSDRGYNAGGYRTGYYGERGNPDFAGWAEALATFDPYENRPGFQNRSGQEGWPGGQRGRREMGQFSGKGPRGYTRSDDRIKEDVNDRLTDDPWLDASDIEVAVSGGEVTLTGHVSNRQDKRRAEDCAEAVSGVSYVQNNLRIRSQAESTASPVSSSMT</sequence>
<dbReference type="InterPro" id="IPR007055">
    <property type="entry name" value="BON_dom"/>
</dbReference>
<dbReference type="PROSITE" id="PS50914">
    <property type="entry name" value="BON"/>
    <property type="match status" value="1"/>
</dbReference>
<dbReference type="RefSeq" id="WP_280731178.1">
    <property type="nucleotide sequence ID" value="NZ_CP120367.1"/>
</dbReference>
<dbReference type="PANTHER" id="PTHR34606">
    <property type="entry name" value="BON DOMAIN-CONTAINING PROTEIN"/>
    <property type="match status" value="1"/>
</dbReference>
<evidence type="ECO:0000313" key="4">
    <source>
        <dbReference type="Proteomes" id="UP001235547"/>
    </source>
</evidence>
<reference evidence="3 4" key="1">
    <citation type="submission" date="2023-03" db="EMBL/GenBank/DDBJ databases">
        <authorList>
            <person name="Kaur S."/>
            <person name="Espinosa-Saiz D."/>
            <person name="Velazquez E."/>
            <person name="Menendez E."/>
            <person name="diCenzo G.C."/>
        </authorList>
    </citation>
    <scope>NUCLEOTIDE SEQUENCE [LARGE SCALE GENOMIC DNA]</scope>
    <source>
        <strain evidence="3 4">LMG 27395</strain>
    </source>
</reference>
<protein>
    <submittedName>
        <fullName evidence="3">BON domain-containing protein</fullName>
    </submittedName>
</protein>
<dbReference type="Pfam" id="PF04972">
    <property type="entry name" value="BON"/>
    <property type="match status" value="1"/>
</dbReference>
<dbReference type="Gene3D" id="3.30.1340.30">
    <property type="match status" value="1"/>
</dbReference>
<dbReference type="InterPro" id="IPR014004">
    <property type="entry name" value="Transpt-assoc_nodulatn_dom_bac"/>
</dbReference>
<keyword evidence="4" id="KW-1185">Reference proteome</keyword>
<feature type="compositionally biased region" description="Basic and acidic residues" evidence="1">
    <location>
        <begin position="1"/>
        <end position="33"/>
    </location>
</feature>
<evidence type="ECO:0000256" key="1">
    <source>
        <dbReference type="SAM" id="MobiDB-lite"/>
    </source>
</evidence>
<gene>
    <name evidence="3" type="ORF">PYH38_001911</name>
</gene>
<dbReference type="SMART" id="SM00749">
    <property type="entry name" value="BON"/>
    <property type="match status" value="1"/>
</dbReference>
<accession>A0ABY8CP89</accession>
<feature type="region of interest" description="Disordered" evidence="1">
    <location>
        <begin position="1"/>
        <end position="75"/>
    </location>
</feature>
<evidence type="ECO:0000313" key="3">
    <source>
        <dbReference type="EMBL" id="WEX80466.1"/>
    </source>
</evidence>
<dbReference type="Proteomes" id="UP001235547">
    <property type="component" value="Chromosome 2"/>
</dbReference>